<protein>
    <submittedName>
        <fullName evidence="1">Uncharacterized protein</fullName>
    </submittedName>
</protein>
<sequence>MLRKGAEIVLKAERAGLQQTCAAAQAAFTRQFGAPAGHDSPTTPLSPIMPGVVALPRQVIGTALSLAGKAVSGAATSGTVKDLVSSFADKVIVSENIAKLEEVDVPFWAYWLSVGGYSSPAGFKKFAEAAKAKVAGLEPQQVTDLVVAFHKVNYYDKDLFAGIAANISANFTKYETEQLLKVLGACLDFGHYEQAAFDDIADSITYCNHYLAPVKSSPLELANAFAAYAKYEHERGDLFTALARGFSEASLLKLSGQERKAAVLKTLRAFHAFQFWPEATEALLYAARSDSAAYSADELKEVDKYQALLEDAVGGELRVFKEGDDVDAVHWYGHHTPAPPSYQLYVFRDALVPKQYSPAGMRPLK</sequence>
<evidence type="ECO:0000313" key="2">
    <source>
        <dbReference type="Proteomes" id="UP000075714"/>
    </source>
</evidence>
<proteinExistence type="predicted"/>
<gene>
    <name evidence="1" type="ORF">GPECTOR_4g870</name>
</gene>
<dbReference type="AlphaFoldDB" id="A0A150GY89"/>
<reference evidence="2" key="1">
    <citation type="journal article" date="2016" name="Nat. Commun.">
        <title>The Gonium pectorale genome demonstrates co-option of cell cycle regulation during the evolution of multicellularity.</title>
        <authorList>
            <person name="Hanschen E.R."/>
            <person name="Marriage T.N."/>
            <person name="Ferris P.J."/>
            <person name="Hamaji T."/>
            <person name="Toyoda A."/>
            <person name="Fujiyama A."/>
            <person name="Neme R."/>
            <person name="Noguchi H."/>
            <person name="Minakuchi Y."/>
            <person name="Suzuki M."/>
            <person name="Kawai-Toyooka H."/>
            <person name="Smith D.R."/>
            <person name="Sparks H."/>
            <person name="Anderson J."/>
            <person name="Bakaric R."/>
            <person name="Luria V."/>
            <person name="Karger A."/>
            <person name="Kirschner M.W."/>
            <person name="Durand P.M."/>
            <person name="Michod R.E."/>
            <person name="Nozaki H."/>
            <person name="Olson B.J."/>
        </authorList>
    </citation>
    <scope>NUCLEOTIDE SEQUENCE [LARGE SCALE GENOMIC DNA]</scope>
    <source>
        <strain evidence="2">NIES-2863</strain>
    </source>
</reference>
<dbReference type="OrthoDB" id="537889at2759"/>
<keyword evidence="2" id="KW-1185">Reference proteome</keyword>
<organism evidence="1 2">
    <name type="scientific">Gonium pectorale</name>
    <name type="common">Green alga</name>
    <dbReference type="NCBI Taxonomy" id="33097"/>
    <lineage>
        <taxon>Eukaryota</taxon>
        <taxon>Viridiplantae</taxon>
        <taxon>Chlorophyta</taxon>
        <taxon>core chlorophytes</taxon>
        <taxon>Chlorophyceae</taxon>
        <taxon>CS clade</taxon>
        <taxon>Chlamydomonadales</taxon>
        <taxon>Volvocaceae</taxon>
        <taxon>Gonium</taxon>
    </lineage>
</organism>
<accession>A0A150GY89</accession>
<dbReference type="EMBL" id="LSYV01000005">
    <property type="protein sequence ID" value="KXZ54799.1"/>
    <property type="molecule type" value="Genomic_DNA"/>
</dbReference>
<evidence type="ECO:0000313" key="1">
    <source>
        <dbReference type="EMBL" id="KXZ54799.1"/>
    </source>
</evidence>
<dbReference type="Proteomes" id="UP000075714">
    <property type="component" value="Unassembled WGS sequence"/>
</dbReference>
<name>A0A150GY89_GONPE</name>
<dbReference type="STRING" id="33097.A0A150GY89"/>
<comment type="caution">
    <text evidence="1">The sequence shown here is derived from an EMBL/GenBank/DDBJ whole genome shotgun (WGS) entry which is preliminary data.</text>
</comment>